<name>A0A9D2DUH5_9FIRM</name>
<protein>
    <submittedName>
        <fullName evidence="4">LCP family protein</fullName>
    </submittedName>
</protein>
<keyword evidence="2" id="KW-0472">Membrane</keyword>
<proteinExistence type="inferred from homology"/>
<dbReference type="NCBIfam" id="TIGR00350">
    <property type="entry name" value="lytR_cpsA_psr"/>
    <property type="match status" value="1"/>
</dbReference>
<dbReference type="Gene3D" id="3.40.630.190">
    <property type="entry name" value="LCP protein"/>
    <property type="match status" value="1"/>
</dbReference>
<sequence length="372" mass="40944">MTYTPYYKRKRKRILKGKKKRFLLLKICLGILIVLLALTAGVAGAYYYLRASGKAGLRENAKTAVPDLNKSETIAKSQELQEEYDPTVFRYGGKEYKYNSNIITILCMGIDKDTEGVELSDISGESGQADSIFLLVIDPSVNKVKIIAVSRDTMTDITNYDVTGKAIGESVNHLGLAYAYGDGGETSCEMMVDAVSNLFYDLPIHGYVSLLVSAIGPLNDAVGGVTVTVPQDLSHKDPALTEGATVTLMGEQAEIFVRSRDTNEEGSNNLRMERQKTYALAFVNQAKAALKANPSLTIDLYQKFSKQMVTNIGLDNAVYLVSEVAGMEFDLNDIYTLKGETKQGAVYEEFYADDKALLQLVLDIFYTEVPEV</sequence>
<organism evidence="4 5">
    <name type="scientific">Candidatus Blautia faecigallinarum</name>
    <dbReference type="NCBI Taxonomy" id="2838488"/>
    <lineage>
        <taxon>Bacteria</taxon>
        <taxon>Bacillati</taxon>
        <taxon>Bacillota</taxon>
        <taxon>Clostridia</taxon>
        <taxon>Lachnospirales</taxon>
        <taxon>Lachnospiraceae</taxon>
        <taxon>Blautia</taxon>
    </lineage>
</organism>
<reference evidence="4" key="1">
    <citation type="journal article" date="2021" name="PeerJ">
        <title>Extensive microbial diversity within the chicken gut microbiome revealed by metagenomics and culture.</title>
        <authorList>
            <person name="Gilroy R."/>
            <person name="Ravi A."/>
            <person name="Getino M."/>
            <person name="Pursley I."/>
            <person name="Horton D.L."/>
            <person name="Alikhan N.F."/>
            <person name="Baker D."/>
            <person name="Gharbi K."/>
            <person name="Hall N."/>
            <person name="Watson M."/>
            <person name="Adriaenssens E.M."/>
            <person name="Foster-Nyarko E."/>
            <person name="Jarju S."/>
            <person name="Secka A."/>
            <person name="Antonio M."/>
            <person name="Oren A."/>
            <person name="Chaudhuri R.R."/>
            <person name="La Ragione R."/>
            <person name="Hildebrand F."/>
            <person name="Pallen M.J."/>
        </authorList>
    </citation>
    <scope>NUCLEOTIDE SEQUENCE</scope>
    <source>
        <strain evidence="4">14324</strain>
    </source>
</reference>
<evidence type="ECO:0000313" key="5">
    <source>
        <dbReference type="Proteomes" id="UP000824041"/>
    </source>
</evidence>
<evidence type="ECO:0000313" key="4">
    <source>
        <dbReference type="EMBL" id="HIZ23472.1"/>
    </source>
</evidence>
<keyword evidence="2" id="KW-1133">Transmembrane helix</keyword>
<evidence type="ECO:0000256" key="1">
    <source>
        <dbReference type="ARBA" id="ARBA00006068"/>
    </source>
</evidence>
<evidence type="ECO:0000259" key="3">
    <source>
        <dbReference type="Pfam" id="PF03816"/>
    </source>
</evidence>
<feature type="transmembrane region" description="Helical" evidence="2">
    <location>
        <begin position="21"/>
        <end position="49"/>
    </location>
</feature>
<evidence type="ECO:0000256" key="2">
    <source>
        <dbReference type="SAM" id="Phobius"/>
    </source>
</evidence>
<accession>A0A9D2DUH5</accession>
<comment type="caution">
    <text evidence="4">The sequence shown here is derived from an EMBL/GenBank/DDBJ whole genome shotgun (WGS) entry which is preliminary data.</text>
</comment>
<gene>
    <name evidence="4" type="ORF">IAA21_11875</name>
</gene>
<comment type="similarity">
    <text evidence="1">Belongs to the LytR/CpsA/Psr (LCP) family.</text>
</comment>
<keyword evidence="2" id="KW-0812">Transmembrane</keyword>
<dbReference type="InterPro" id="IPR050922">
    <property type="entry name" value="LytR/CpsA/Psr_CW_biosynth"/>
</dbReference>
<dbReference type="EMBL" id="DXBU01000156">
    <property type="protein sequence ID" value="HIZ23472.1"/>
    <property type="molecule type" value="Genomic_DNA"/>
</dbReference>
<dbReference type="PANTHER" id="PTHR33392:SF6">
    <property type="entry name" value="POLYISOPRENYL-TEICHOIC ACID--PEPTIDOGLYCAN TEICHOIC ACID TRANSFERASE TAGU"/>
    <property type="match status" value="1"/>
</dbReference>
<dbReference type="PANTHER" id="PTHR33392">
    <property type="entry name" value="POLYISOPRENYL-TEICHOIC ACID--PEPTIDOGLYCAN TEICHOIC ACID TRANSFERASE TAGU"/>
    <property type="match status" value="1"/>
</dbReference>
<dbReference type="Proteomes" id="UP000824041">
    <property type="component" value="Unassembled WGS sequence"/>
</dbReference>
<dbReference type="Pfam" id="PF03816">
    <property type="entry name" value="LytR_cpsA_psr"/>
    <property type="match status" value="1"/>
</dbReference>
<dbReference type="InterPro" id="IPR004474">
    <property type="entry name" value="LytR_CpsA_psr"/>
</dbReference>
<dbReference type="AlphaFoldDB" id="A0A9D2DUH5"/>
<reference evidence="4" key="2">
    <citation type="submission" date="2021-04" db="EMBL/GenBank/DDBJ databases">
        <authorList>
            <person name="Gilroy R."/>
        </authorList>
    </citation>
    <scope>NUCLEOTIDE SEQUENCE</scope>
    <source>
        <strain evidence="4">14324</strain>
    </source>
</reference>
<feature type="domain" description="Cell envelope-related transcriptional attenuator" evidence="3">
    <location>
        <begin position="129"/>
        <end position="287"/>
    </location>
</feature>